<feature type="compositionally biased region" description="Basic residues" evidence="2">
    <location>
        <begin position="24"/>
        <end position="39"/>
    </location>
</feature>
<keyword evidence="1" id="KW-0175">Coiled coil</keyword>
<dbReference type="InterPro" id="IPR037693">
    <property type="entry name" value="CCDC15"/>
</dbReference>
<proteinExistence type="predicted"/>
<evidence type="ECO:0000256" key="2">
    <source>
        <dbReference type="SAM" id="MobiDB-lite"/>
    </source>
</evidence>
<dbReference type="PANTHER" id="PTHR14817">
    <property type="entry name" value="COILED-COIL DOMAIN-CONTAINING PROTEIN 15"/>
    <property type="match status" value="1"/>
</dbReference>
<dbReference type="InParanoid" id="A0A6P8H9Q3"/>
<feature type="region of interest" description="Disordered" evidence="2">
    <location>
        <begin position="18"/>
        <end position="40"/>
    </location>
</feature>
<evidence type="ECO:0000313" key="3">
    <source>
        <dbReference type="Proteomes" id="UP000515163"/>
    </source>
</evidence>
<dbReference type="AlphaFoldDB" id="A0A6P8H9Q3"/>
<sequence length="534" mass="61860">MASSKEVICRSRFPDHTSLTRNKIANKKSNKKSKSKGHLVQRSAGIPPFSAWVEPVENHEPLNAVKNAVSEEIKLKKVLNEKEQHLKEFQLQVASRVKMLERMKRQEQMGKSFEAVEIVRNIVHQSSFPKAVSSQKYSSLSKQDTCSYRDNSEKTIMRPIKPGILAHSHEAVDKASQLLEEHAEDIRSTARYARVVLRSRALKQDNNLLNELPGGQWKGSLKQEQVEEFPENLTEKGQASSDAIFIPQVQVGNVTTTCNDAKDYWLGDNEIKDFPNPQENDDNEGNNAEVLPQWLAEEDQNKLTIFDSNMMNKKHDKKVTFADERERNYGNKRNDIQERMHVKANDPNTMRRQAIEDLLKPGKVAEDSKRRQRSQMALYRKLFMDIERERVRENIRMKEHRKRMAEIKVEKEIERLEVEHRHKQMLAQAEQKSLDEKLEIQRREEEEKAEYLKSVQQRNARLQKSKESERFVDAMKAVIKEKIRSKGISVPPLCACGPSIWDTHPDTCANNCIYYKNPKEYAKAMSSLLNSLES</sequence>
<dbReference type="RefSeq" id="XP_031551903.1">
    <property type="nucleotide sequence ID" value="XM_031696043.1"/>
</dbReference>
<evidence type="ECO:0000313" key="4">
    <source>
        <dbReference type="RefSeq" id="XP_031551903.1"/>
    </source>
</evidence>
<dbReference type="PANTHER" id="PTHR14817:SF2">
    <property type="entry name" value="COILED-COIL DOMAIN-CONTAINING PROTEIN 15"/>
    <property type="match status" value="1"/>
</dbReference>
<dbReference type="GO" id="GO:0005813">
    <property type="term" value="C:centrosome"/>
    <property type="evidence" value="ECO:0007669"/>
    <property type="project" value="TreeGrafter"/>
</dbReference>
<reference evidence="4" key="1">
    <citation type="submission" date="2025-08" db="UniProtKB">
        <authorList>
            <consortium name="RefSeq"/>
        </authorList>
    </citation>
    <scope>IDENTIFICATION</scope>
    <source>
        <tissue evidence="4">Tentacle</tissue>
    </source>
</reference>
<dbReference type="GeneID" id="116289166"/>
<keyword evidence="3" id="KW-1185">Reference proteome</keyword>
<accession>A0A6P8H9Q3</accession>
<gene>
    <name evidence="4" type="primary">LOC116289166</name>
</gene>
<feature type="coiled-coil region" evidence="1">
    <location>
        <begin position="397"/>
        <end position="446"/>
    </location>
</feature>
<organism evidence="3 4">
    <name type="scientific">Actinia tenebrosa</name>
    <name type="common">Australian red waratah sea anemone</name>
    <dbReference type="NCBI Taxonomy" id="6105"/>
    <lineage>
        <taxon>Eukaryota</taxon>
        <taxon>Metazoa</taxon>
        <taxon>Cnidaria</taxon>
        <taxon>Anthozoa</taxon>
        <taxon>Hexacorallia</taxon>
        <taxon>Actiniaria</taxon>
        <taxon>Actiniidae</taxon>
        <taxon>Actinia</taxon>
    </lineage>
</organism>
<dbReference type="OrthoDB" id="10007210at2759"/>
<dbReference type="FunCoup" id="A0A6P8H9Q3">
    <property type="interactions" value="217"/>
</dbReference>
<evidence type="ECO:0000256" key="1">
    <source>
        <dbReference type="SAM" id="Coils"/>
    </source>
</evidence>
<name>A0A6P8H9Q3_ACTTE</name>
<protein>
    <submittedName>
        <fullName evidence="4">Trichohyalin-like</fullName>
    </submittedName>
</protein>
<dbReference type="Proteomes" id="UP000515163">
    <property type="component" value="Unplaced"/>
</dbReference>
<dbReference type="KEGG" id="aten:116289166"/>